<dbReference type="GO" id="GO:0005524">
    <property type="term" value="F:ATP binding"/>
    <property type="evidence" value="ECO:0007669"/>
    <property type="project" value="InterPro"/>
</dbReference>
<evidence type="ECO:0000259" key="1">
    <source>
        <dbReference type="PROSITE" id="PS51192"/>
    </source>
</evidence>
<dbReference type="AlphaFoldDB" id="A0A1H0KMD2"/>
<dbReference type="GO" id="GO:0016787">
    <property type="term" value="F:hydrolase activity"/>
    <property type="evidence" value="ECO:0007669"/>
    <property type="project" value="InterPro"/>
</dbReference>
<organism evidence="2 3">
    <name type="scientific">Prevotella communis</name>
    <dbReference type="NCBI Taxonomy" id="2913614"/>
    <lineage>
        <taxon>Bacteria</taxon>
        <taxon>Pseudomonadati</taxon>
        <taxon>Bacteroidota</taxon>
        <taxon>Bacteroidia</taxon>
        <taxon>Bacteroidales</taxon>
        <taxon>Prevotellaceae</taxon>
        <taxon>Prevotella</taxon>
    </lineage>
</organism>
<dbReference type="EMBL" id="FNIW01000027">
    <property type="protein sequence ID" value="SDO56910.1"/>
    <property type="molecule type" value="Genomic_DNA"/>
</dbReference>
<dbReference type="InterPro" id="IPR006935">
    <property type="entry name" value="Helicase/UvrB_N"/>
</dbReference>
<evidence type="ECO:0000313" key="2">
    <source>
        <dbReference type="EMBL" id="SDO56910.1"/>
    </source>
</evidence>
<protein>
    <submittedName>
        <fullName evidence="2">Superfamily II DNA or RNA helicase</fullName>
    </submittedName>
</protein>
<keyword evidence="2" id="KW-0067">ATP-binding</keyword>
<dbReference type="InterPro" id="IPR014001">
    <property type="entry name" value="Helicase_ATP-bd"/>
</dbReference>
<dbReference type="GO" id="GO:0003677">
    <property type="term" value="F:DNA binding"/>
    <property type="evidence" value="ECO:0007669"/>
    <property type="project" value="InterPro"/>
</dbReference>
<name>A0A1H0KMD2_9BACT</name>
<reference evidence="3" key="1">
    <citation type="submission" date="2016-10" db="EMBL/GenBank/DDBJ databases">
        <authorList>
            <person name="de Groot N.N."/>
        </authorList>
    </citation>
    <scope>NUCLEOTIDE SEQUENCE [LARGE SCALE GENOMIC DNA]</scope>
    <source>
        <strain evidence="3">BP1-145</strain>
    </source>
</reference>
<keyword evidence="2" id="KW-0347">Helicase</keyword>
<dbReference type="RefSeq" id="WP_091855013.1">
    <property type="nucleotide sequence ID" value="NZ_FNIW01000027.1"/>
</dbReference>
<dbReference type="Pfam" id="PF04851">
    <property type="entry name" value="ResIII"/>
    <property type="match status" value="1"/>
</dbReference>
<dbReference type="Gene3D" id="3.40.50.300">
    <property type="entry name" value="P-loop containing nucleotide triphosphate hydrolases"/>
    <property type="match status" value="2"/>
</dbReference>
<proteinExistence type="predicted"/>
<feature type="domain" description="Helicase ATP-binding" evidence="1">
    <location>
        <begin position="34"/>
        <end position="194"/>
    </location>
</feature>
<evidence type="ECO:0000313" key="3">
    <source>
        <dbReference type="Proteomes" id="UP000199134"/>
    </source>
</evidence>
<sequence length="671" mass="75394">MEQFSNSIVDISYQQTGAATAVNALGMREMQALAYEARDKRFLLIKAPPASGKSRALMFIALDKLVNQGIKKVVVAVPEKSIGRSFKNTNLMNGGFFANWEVPPYFNLTDVKNEQDKKGRFKEFFLSSKAKVLVCAHATLRNATKELSDDTFNDTLLAIDEFHHTSADANSNLGDVVRRVMYHSSGHIIAMTGSYFRGDGIPVLRPEDEAKFFPITYNYYQQLNGYKYLKNLILGYHFYHGSYLDHIGEVLDTHKKTIVHIPSVNQRAATGLGKYQETADIMKVIGTLDHKDYNTGIYYLKAADGRMLKVADLVEDEQKERNMVQAYLQNIKDRDDVDIIIALGTAKEGFDWQWCEMCLTVGVRGSLTEVIQIIGRCTRDCEGKETARFVNMIAMPEAEQAEVKVAVNDFLKAITASLLMEQVMAPSWKFKTVKDDDDPHEDLAHTIVVEGLKPLSSAKTKTIVESQLDDLKAAILQDDMVVKALSGSTTAETITQHLIPKVIRERYPDLNEGEVEEVRQRVLLDTIIKGNDIVDEKGNPISTIPDDDDDKPSEGNRLIKIANRFINIDKLSINLIDTINPFQRAYEVISKSVDAKTLKVIQDTIAEQKYDMTLEQAITLFKGPLKEYVAAHDGKVPSVDDPDPKVRELAIALQKIKNLKQRKLSGLEYEE</sequence>
<dbReference type="InterPro" id="IPR027417">
    <property type="entry name" value="P-loop_NTPase"/>
</dbReference>
<comment type="caution">
    <text evidence="2">The sequence shown here is derived from an EMBL/GenBank/DDBJ whole genome shotgun (WGS) entry which is preliminary data.</text>
</comment>
<dbReference type="OrthoDB" id="9803860at2"/>
<keyword evidence="2" id="KW-0378">Hydrolase</keyword>
<dbReference type="Proteomes" id="UP000199134">
    <property type="component" value="Unassembled WGS sequence"/>
</dbReference>
<gene>
    <name evidence="2" type="ORF">SAMN04487900_1277</name>
</gene>
<keyword evidence="2" id="KW-0547">Nucleotide-binding</keyword>
<dbReference type="GO" id="GO:0004386">
    <property type="term" value="F:helicase activity"/>
    <property type="evidence" value="ECO:0007669"/>
    <property type="project" value="UniProtKB-KW"/>
</dbReference>
<dbReference type="PROSITE" id="PS51192">
    <property type="entry name" value="HELICASE_ATP_BIND_1"/>
    <property type="match status" value="1"/>
</dbReference>
<dbReference type="SMART" id="SM00487">
    <property type="entry name" value="DEXDc"/>
    <property type="match status" value="1"/>
</dbReference>
<dbReference type="SUPFAM" id="SSF52540">
    <property type="entry name" value="P-loop containing nucleoside triphosphate hydrolases"/>
    <property type="match status" value="1"/>
</dbReference>
<accession>A0A1H0KMD2</accession>